<dbReference type="Proteomes" id="UP001044222">
    <property type="component" value="Chromosome 13"/>
</dbReference>
<evidence type="ECO:0000313" key="1">
    <source>
        <dbReference type="EMBL" id="KAG5837624.1"/>
    </source>
</evidence>
<dbReference type="EMBL" id="JAFIRN010000013">
    <property type="protein sequence ID" value="KAG5837624.1"/>
    <property type="molecule type" value="Genomic_DNA"/>
</dbReference>
<protein>
    <submittedName>
        <fullName evidence="1">Uncharacterized protein</fullName>
    </submittedName>
</protein>
<evidence type="ECO:0000313" key="2">
    <source>
        <dbReference type="Proteomes" id="UP001044222"/>
    </source>
</evidence>
<comment type="caution">
    <text evidence="1">The sequence shown here is derived from an EMBL/GenBank/DDBJ whole genome shotgun (WGS) entry which is preliminary data.</text>
</comment>
<dbReference type="AlphaFoldDB" id="A0A9D3LXI4"/>
<reference evidence="1" key="1">
    <citation type="submission" date="2021-01" db="EMBL/GenBank/DDBJ databases">
        <title>A chromosome-scale assembly of European eel, Anguilla anguilla.</title>
        <authorList>
            <person name="Henkel C."/>
            <person name="Jong-Raadsen S.A."/>
            <person name="Dufour S."/>
            <person name="Weltzien F.-A."/>
            <person name="Palstra A.P."/>
            <person name="Pelster B."/>
            <person name="Spaink H.P."/>
            <person name="Van Den Thillart G.E."/>
            <person name="Jansen H."/>
            <person name="Zahm M."/>
            <person name="Klopp C."/>
            <person name="Cedric C."/>
            <person name="Louis A."/>
            <person name="Berthelot C."/>
            <person name="Parey E."/>
            <person name="Roest Crollius H."/>
            <person name="Montfort J."/>
            <person name="Robinson-Rechavi M."/>
            <person name="Bucao C."/>
            <person name="Bouchez O."/>
            <person name="Gislard M."/>
            <person name="Lluch J."/>
            <person name="Milhes M."/>
            <person name="Lampietro C."/>
            <person name="Lopez Roques C."/>
            <person name="Donnadieu C."/>
            <person name="Braasch I."/>
            <person name="Desvignes T."/>
            <person name="Postlethwait J."/>
            <person name="Bobe J."/>
            <person name="Guiguen Y."/>
            <person name="Dirks R."/>
        </authorList>
    </citation>
    <scope>NUCLEOTIDE SEQUENCE</scope>
    <source>
        <strain evidence="1">Tag_6206</strain>
        <tissue evidence="1">Liver</tissue>
    </source>
</reference>
<sequence>EEVSLSRRGLGHLPPRWEGHVVGDLVGGLAQVLGRARRAEAGQGPGRAHGGQLERGGRGVCPHVLGAGAGGARRLSYLSGVGLWFRRFEKGIGQFSHPHGYRRWYDCIFRVHYSIKKSFQVGLRVTSDMNDLVPGRGVMLARIHGSELGEKLCLVFEK</sequence>
<gene>
    <name evidence="1" type="ORF">ANANG_G00241360</name>
</gene>
<name>A0A9D3LXI4_ANGAN</name>
<proteinExistence type="predicted"/>
<feature type="non-terminal residue" evidence="1">
    <location>
        <position position="158"/>
    </location>
</feature>
<accession>A0A9D3LXI4</accession>
<keyword evidence="2" id="KW-1185">Reference proteome</keyword>
<organism evidence="1 2">
    <name type="scientific">Anguilla anguilla</name>
    <name type="common">European freshwater eel</name>
    <name type="synonym">Muraena anguilla</name>
    <dbReference type="NCBI Taxonomy" id="7936"/>
    <lineage>
        <taxon>Eukaryota</taxon>
        <taxon>Metazoa</taxon>
        <taxon>Chordata</taxon>
        <taxon>Craniata</taxon>
        <taxon>Vertebrata</taxon>
        <taxon>Euteleostomi</taxon>
        <taxon>Actinopterygii</taxon>
        <taxon>Neopterygii</taxon>
        <taxon>Teleostei</taxon>
        <taxon>Anguilliformes</taxon>
        <taxon>Anguillidae</taxon>
        <taxon>Anguilla</taxon>
    </lineage>
</organism>